<dbReference type="RefSeq" id="WP_081574174.1">
    <property type="nucleotide sequence ID" value="NZ_CP031968.1"/>
</dbReference>
<protein>
    <submittedName>
        <fullName evidence="1">Pseudaminic acid cytidylyltransferase</fullName>
        <ecNumber evidence="1">2.7.7.81</ecNumber>
    </submittedName>
</protein>
<dbReference type="InterPro" id="IPR020039">
    <property type="entry name" value="PseF"/>
</dbReference>
<dbReference type="InterPro" id="IPR050793">
    <property type="entry name" value="CMP-NeuNAc_synthase"/>
</dbReference>
<dbReference type="InterPro" id="IPR003329">
    <property type="entry name" value="Cytidylyl_trans"/>
</dbReference>
<name>A0AAD0RVC1_9NEIS</name>
<dbReference type="InterPro" id="IPR029044">
    <property type="entry name" value="Nucleotide-diphossugar_trans"/>
</dbReference>
<sequence>MSRSVAVIPARGGSKRIPGKNIKPFHGLPLIAYSIRTAQACGLFSRIIVSTDDDQIAQVARQYGADVPFVRPRELSDDYTTTVAVIRHAVAFLQEQGEVFDYACCLYATAPLMQASCLRRGLNLLEMDAGKHYAVSVTSFGFPVQRALKISSEGNLVPMYPQYRDTRSQDLEESFQDAGQFYWGRRQAWLECEPFFSERSLAVRLPRHLVQDIDTEEDWRRAEWMYAVLQAAGEAT</sequence>
<dbReference type="PANTHER" id="PTHR21485:SF6">
    <property type="entry name" value="N-ACYLNEURAMINATE CYTIDYLYLTRANSFERASE-RELATED"/>
    <property type="match status" value="1"/>
</dbReference>
<keyword evidence="1" id="KW-0548">Nucleotidyltransferase</keyword>
<dbReference type="EC" id="2.7.7.81" evidence="1"/>
<dbReference type="CDD" id="cd02513">
    <property type="entry name" value="CMP-NeuAc_Synthase"/>
    <property type="match status" value="1"/>
</dbReference>
<reference evidence="1 2" key="1">
    <citation type="submission" date="2018-08" db="EMBL/GenBank/DDBJ databases">
        <title>Complete genome sequence of JP2-74.</title>
        <authorList>
            <person name="Wu L."/>
        </authorList>
    </citation>
    <scope>NUCLEOTIDE SEQUENCE [LARGE SCALE GENOMIC DNA]</scope>
    <source>
        <strain evidence="1 2">JP2-74</strain>
    </source>
</reference>
<organism evidence="1 2">
    <name type="scientific">Chromobacterium rhizoryzae</name>
    <dbReference type="NCBI Taxonomy" id="1778675"/>
    <lineage>
        <taxon>Bacteria</taxon>
        <taxon>Pseudomonadati</taxon>
        <taxon>Pseudomonadota</taxon>
        <taxon>Betaproteobacteria</taxon>
        <taxon>Neisseriales</taxon>
        <taxon>Chromobacteriaceae</taxon>
        <taxon>Chromobacterium</taxon>
    </lineage>
</organism>
<gene>
    <name evidence="1" type="primary">pseF</name>
    <name evidence="1" type="ORF">D1345_18315</name>
</gene>
<dbReference type="AlphaFoldDB" id="A0AAD0RVC1"/>
<accession>A0AAD0RVC1</accession>
<dbReference type="PANTHER" id="PTHR21485">
    <property type="entry name" value="HAD SUPERFAMILY MEMBERS CMAS AND KDSC"/>
    <property type="match status" value="1"/>
</dbReference>
<keyword evidence="2" id="KW-1185">Reference proteome</keyword>
<evidence type="ECO:0000313" key="2">
    <source>
        <dbReference type="Proteomes" id="UP000259465"/>
    </source>
</evidence>
<dbReference type="KEGG" id="crz:D1345_18315"/>
<dbReference type="Gene3D" id="3.90.550.10">
    <property type="entry name" value="Spore Coat Polysaccharide Biosynthesis Protein SpsA, Chain A"/>
    <property type="match status" value="1"/>
</dbReference>
<proteinExistence type="predicted"/>
<dbReference type="GeneID" id="58561467"/>
<evidence type="ECO:0000313" key="1">
    <source>
        <dbReference type="EMBL" id="AXT48000.1"/>
    </source>
</evidence>
<dbReference type="SUPFAM" id="SSF53448">
    <property type="entry name" value="Nucleotide-diphospho-sugar transferases"/>
    <property type="match status" value="1"/>
</dbReference>
<keyword evidence="1" id="KW-0808">Transferase</keyword>
<dbReference type="NCBIfam" id="TIGR03584">
    <property type="entry name" value="PseF"/>
    <property type="match status" value="1"/>
</dbReference>
<dbReference type="Pfam" id="PF02348">
    <property type="entry name" value="CTP_transf_3"/>
    <property type="match status" value="1"/>
</dbReference>
<dbReference type="GO" id="GO:0008781">
    <property type="term" value="F:N-acylneuraminate cytidylyltransferase activity"/>
    <property type="evidence" value="ECO:0007669"/>
    <property type="project" value="TreeGrafter"/>
</dbReference>
<dbReference type="EMBL" id="CP031968">
    <property type="protein sequence ID" value="AXT48000.1"/>
    <property type="molecule type" value="Genomic_DNA"/>
</dbReference>
<dbReference type="Proteomes" id="UP000259465">
    <property type="component" value="Chromosome"/>
</dbReference>